<dbReference type="PANTHER" id="PTHR23188:SF12">
    <property type="entry name" value="RNA POLYMERASE II-ASSOCIATED FACTOR 1 HOMOLOG"/>
    <property type="match status" value="1"/>
</dbReference>
<evidence type="ECO:0000256" key="2">
    <source>
        <dbReference type="ARBA" id="ARBA00007560"/>
    </source>
</evidence>
<evidence type="ECO:0000256" key="1">
    <source>
        <dbReference type="ARBA" id="ARBA00004123"/>
    </source>
</evidence>
<reference evidence="5 6" key="1">
    <citation type="journal article" date="2018" name="Front. Microbiol.">
        <title>Prospects for Fungal Bioremediation of Acidic Radioactive Waste Sites: Characterization and Genome Sequence of Rhodotorula taiwanensis MD1149.</title>
        <authorList>
            <person name="Tkavc R."/>
            <person name="Matrosova V.Y."/>
            <person name="Grichenko O.E."/>
            <person name="Gostincar C."/>
            <person name="Volpe R.P."/>
            <person name="Klimenkova P."/>
            <person name="Gaidamakova E.K."/>
            <person name="Zhou C.E."/>
            <person name="Stewart B.J."/>
            <person name="Lyman M.G."/>
            <person name="Malfatti S.A."/>
            <person name="Rubinfeld B."/>
            <person name="Courtot M."/>
            <person name="Singh J."/>
            <person name="Dalgard C.L."/>
            <person name="Hamilton T."/>
            <person name="Frey K.G."/>
            <person name="Gunde-Cimerman N."/>
            <person name="Dugan L."/>
            <person name="Daly M.J."/>
        </authorList>
    </citation>
    <scope>NUCLEOTIDE SEQUENCE [LARGE SCALE GENOMIC DNA]</scope>
    <source>
        <strain evidence="5 6">MD1149</strain>
    </source>
</reference>
<dbReference type="GO" id="GO:0003682">
    <property type="term" value="F:chromatin binding"/>
    <property type="evidence" value="ECO:0007669"/>
    <property type="project" value="TreeGrafter"/>
</dbReference>
<organism evidence="5 6">
    <name type="scientific">Rhodotorula taiwanensis</name>
    <dbReference type="NCBI Taxonomy" id="741276"/>
    <lineage>
        <taxon>Eukaryota</taxon>
        <taxon>Fungi</taxon>
        <taxon>Dikarya</taxon>
        <taxon>Basidiomycota</taxon>
        <taxon>Pucciniomycotina</taxon>
        <taxon>Microbotryomycetes</taxon>
        <taxon>Sporidiobolales</taxon>
        <taxon>Sporidiobolaceae</taxon>
        <taxon>Rhodotorula</taxon>
    </lineage>
</organism>
<dbReference type="OrthoDB" id="10260285at2759"/>
<evidence type="ECO:0000256" key="3">
    <source>
        <dbReference type="ARBA" id="ARBA00023242"/>
    </source>
</evidence>
<dbReference type="Pfam" id="PF03985">
    <property type="entry name" value="Paf1"/>
    <property type="match status" value="1"/>
</dbReference>
<name>A0A2S5B5Y0_9BASI</name>
<dbReference type="STRING" id="741276.A0A2S5B5Y0"/>
<dbReference type="EMBL" id="PJQD01000057">
    <property type="protein sequence ID" value="POY72190.1"/>
    <property type="molecule type" value="Genomic_DNA"/>
</dbReference>
<dbReference type="GO" id="GO:0016593">
    <property type="term" value="C:Cdc73/Paf1 complex"/>
    <property type="evidence" value="ECO:0007669"/>
    <property type="project" value="InterPro"/>
</dbReference>
<evidence type="ECO:0000256" key="4">
    <source>
        <dbReference type="SAM" id="MobiDB-lite"/>
    </source>
</evidence>
<evidence type="ECO:0000313" key="6">
    <source>
        <dbReference type="Proteomes" id="UP000237144"/>
    </source>
</evidence>
<dbReference type="Proteomes" id="UP000237144">
    <property type="component" value="Unassembled WGS sequence"/>
</dbReference>
<protein>
    <submittedName>
        <fullName evidence="5">Uncharacterized protein</fullName>
    </submittedName>
</protein>
<feature type="region of interest" description="Disordered" evidence="4">
    <location>
        <begin position="414"/>
        <end position="445"/>
    </location>
</feature>
<dbReference type="PANTHER" id="PTHR23188">
    <property type="entry name" value="RNA POLYMERASE II-ASSOCIATED FACTOR 1 HOMOLOG"/>
    <property type="match status" value="1"/>
</dbReference>
<accession>A0A2S5B5Y0</accession>
<comment type="caution">
    <text evidence="5">The sequence shown here is derived from an EMBL/GenBank/DDBJ whole genome shotgun (WGS) entry which is preliminary data.</text>
</comment>
<comment type="subcellular location">
    <subcellularLocation>
        <location evidence="1">Nucleus</location>
    </subcellularLocation>
</comment>
<keyword evidence="6" id="KW-1185">Reference proteome</keyword>
<dbReference type="AlphaFoldDB" id="A0A2S5B5Y0"/>
<keyword evidence="3" id="KW-0539">Nucleus</keyword>
<gene>
    <name evidence="5" type="ORF">BMF94_4827</name>
</gene>
<dbReference type="InterPro" id="IPR007133">
    <property type="entry name" value="RNA_pol_II-assoc_Paf1"/>
</dbReference>
<comment type="similarity">
    <text evidence="2">Belongs to the PAF1 family.</text>
</comment>
<sequence length="471" mass="51164">MASQKSSKTDLLVRVRYQNPLPAPPFPPKLLHIGTTPHRYATYDFLAPIQGERELPMILDAELGMPLEFGKSADGGVHMGGDYWLGNRSAIASTGDLPTLDEDDQFLTGDADPRGAAGPSNGTNGPGTPGRTALTDVSKKVDVSWLRKTEYLSSEATNMRQALQSLNGNVKAEMQEIDPADRDGRAAAIAATFDAAHIPLSELRHPTKRGVTAVESFDLLPDADLWANEYDLVRFGEDPANRGKDDLPRLGPDPRLPRAIFRDLSAVMPEGEGRVAYYLPIDDEAAQSYTEKRYSAAETAEGEAFDFQYVREYEITGMRPLTQEFVFSFDAGEEATEGEARVKPLTTASRRKGVYYTPIETARQLRKRRPKRGGEKRVLLDGETYWDGIHISLGRPEEGPEEHLENWQALKREVEEPPVRGGGGGARADSVGEATGAEAENGAAREGSVGVVAQVLGGMQEDAAAVAAGEP</sequence>
<dbReference type="GO" id="GO:0006368">
    <property type="term" value="P:transcription elongation by RNA polymerase II"/>
    <property type="evidence" value="ECO:0007669"/>
    <property type="project" value="InterPro"/>
</dbReference>
<feature type="region of interest" description="Disordered" evidence="4">
    <location>
        <begin position="95"/>
        <end position="135"/>
    </location>
</feature>
<dbReference type="GO" id="GO:0000993">
    <property type="term" value="F:RNA polymerase II complex binding"/>
    <property type="evidence" value="ECO:0007669"/>
    <property type="project" value="TreeGrafter"/>
</dbReference>
<feature type="compositionally biased region" description="Low complexity" evidence="4">
    <location>
        <begin position="432"/>
        <end position="445"/>
    </location>
</feature>
<evidence type="ECO:0000313" key="5">
    <source>
        <dbReference type="EMBL" id="POY72190.1"/>
    </source>
</evidence>
<proteinExistence type="inferred from homology"/>